<evidence type="ECO:0000256" key="5">
    <source>
        <dbReference type="RuleBase" id="RU365011"/>
    </source>
</evidence>
<evidence type="ECO:0000256" key="6">
    <source>
        <dbReference type="SAM" id="MobiDB-lite"/>
    </source>
</evidence>
<comment type="similarity">
    <text evidence="5">Belongs to the GPI inositol-deacylase family.</text>
</comment>
<dbReference type="InterPro" id="IPR006838">
    <property type="entry name" value="ADTRP_AIG1"/>
</dbReference>
<keyword evidence="5" id="KW-0256">Endoplasmic reticulum</keyword>
<accession>A0A9P5VJV1</accession>
<comment type="subcellular location">
    <subcellularLocation>
        <location evidence="1">Endomembrane system</location>
        <topology evidence="1">Multi-pass membrane protein</topology>
    </subcellularLocation>
    <subcellularLocation>
        <location evidence="5">Endoplasmic reticulum membrane</location>
    </subcellularLocation>
</comment>
<keyword evidence="5" id="KW-0813">Transport</keyword>
<evidence type="ECO:0000313" key="8">
    <source>
        <dbReference type="EMBL" id="KAF9328158.1"/>
    </source>
</evidence>
<keyword evidence="5" id="KW-0653">Protein transport</keyword>
<evidence type="ECO:0000313" key="9">
    <source>
        <dbReference type="Proteomes" id="UP000696485"/>
    </source>
</evidence>
<keyword evidence="9" id="KW-1185">Reference proteome</keyword>
<dbReference type="InterPro" id="IPR029058">
    <property type="entry name" value="AB_hydrolase_fold"/>
</dbReference>
<keyword evidence="4 5" id="KW-0472">Membrane</keyword>
<dbReference type="GO" id="GO:0016788">
    <property type="term" value="F:hydrolase activity, acting on ester bonds"/>
    <property type="evidence" value="ECO:0007669"/>
    <property type="project" value="InterPro"/>
</dbReference>
<dbReference type="InterPro" id="IPR012908">
    <property type="entry name" value="PGAP1-ab_dom-like"/>
</dbReference>
<feature type="domain" description="GPI inositol-deacylase PGAP1-like alpha/beta" evidence="7">
    <location>
        <begin position="376"/>
        <end position="426"/>
    </location>
</feature>
<dbReference type="AlphaFoldDB" id="A0A9P5VJV1"/>
<evidence type="ECO:0000259" key="7">
    <source>
        <dbReference type="Pfam" id="PF07819"/>
    </source>
</evidence>
<comment type="caution">
    <text evidence="8">The sequence shown here is derived from an EMBL/GenBank/DDBJ whole genome shotgun (WGS) entry which is preliminary data.</text>
</comment>
<dbReference type="Pfam" id="PF04750">
    <property type="entry name" value="Far-17a_AIG1"/>
    <property type="match status" value="1"/>
</dbReference>
<keyword evidence="2 5" id="KW-0812">Transmembrane</keyword>
<dbReference type="Gene3D" id="3.40.50.1820">
    <property type="entry name" value="alpha/beta hydrolase"/>
    <property type="match status" value="1"/>
</dbReference>
<feature type="transmembrane region" description="Helical" evidence="5">
    <location>
        <begin position="21"/>
        <end position="49"/>
    </location>
</feature>
<dbReference type="SUPFAM" id="SSF53474">
    <property type="entry name" value="alpha/beta-Hydrolases"/>
    <property type="match status" value="1"/>
</dbReference>
<proteinExistence type="inferred from homology"/>
<dbReference type="GO" id="GO:0015031">
    <property type="term" value="P:protein transport"/>
    <property type="evidence" value="ECO:0007669"/>
    <property type="project" value="UniProtKB-KW"/>
</dbReference>
<evidence type="ECO:0000256" key="2">
    <source>
        <dbReference type="ARBA" id="ARBA00022692"/>
    </source>
</evidence>
<dbReference type="EC" id="3.1.-.-" evidence="5"/>
<feature type="region of interest" description="Disordered" evidence="6">
    <location>
        <begin position="243"/>
        <end position="298"/>
    </location>
</feature>
<protein>
    <recommendedName>
        <fullName evidence="5">GPI inositol-deacylase</fullName>
        <ecNumber evidence="5">3.1.-.-</ecNumber>
    </recommendedName>
</protein>
<evidence type="ECO:0000256" key="4">
    <source>
        <dbReference type="ARBA" id="ARBA00023136"/>
    </source>
</evidence>
<feature type="region of interest" description="Disordered" evidence="6">
    <location>
        <begin position="561"/>
        <end position="581"/>
    </location>
</feature>
<feature type="compositionally biased region" description="Low complexity" evidence="6">
    <location>
        <begin position="254"/>
        <end position="266"/>
    </location>
</feature>
<dbReference type="PANTHER" id="PTHR11440">
    <property type="entry name" value="LECITHIN-CHOLESTEROL ACYLTRANSFERASE-RELATED"/>
    <property type="match status" value="1"/>
</dbReference>
<evidence type="ECO:0000256" key="1">
    <source>
        <dbReference type="ARBA" id="ARBA00004127"/>
    </source>
</evidence>
<keyword evidence="5" id="KW-0378">Hydrolase</keyword>
<feature type="transmembrane region" description="Helical" evidence="5">
    <location>
        <begin position="55"/>
        <end position="80"/>
    </location>
</feature>
<sequence length="607" mass="69490">MGLSTFFRFDSFEAERFVTSFLVQPSILIITRVVGLIYLVAVLAGALATTSSLKYFIQFFTNIGWVALTLYYLLALILSVQYCRLSEFERTRWGKRGNRALQIVFWIVYSSQAVYQHQRPHTGVYEWATVSEHTTNVVFMALEMTLTRMTMDVRHIVFTLGFVLLYLFMAFVDHWINGTWVYSALDYEKMGWTKVGLFYVIVAVGMTVVYLVLWKLHQIKEQRGVQRLRRRLQAQLESDIESIASQEPSKKSELISSSSSSASSKRPSSRPKPPDSFTRRRSADRHQEEKENSDPRQQAIEEKKDIKQFQAARLPLVLCHGFSGFDSLGQNPDFRFDYWYGVRDALDDIGCKVHTARVPPFAGVQERAERLKEYIERSLPRGAEVNLIGHSMGGLDCRYMISHLKSNHFKVKSLTTLATPHHGSSFADYVMSDIVGQSNLEVFWTIMSLVGIDRGAAENLTTYYLKDEFNPRTPNDPSVAYFSYAAAFEPGLFSRFRIPWRIIAEREGPNDGLVSVESAKWGTFIRTIPNADHMDLMNWLNTLAWSRARFPWILGGSSHDPEGRPKGAFEMDNDEVGDRDAPREEPALFNAIELYLEISDMLHQKGF</sequence>
<gene>
    <name evidence="8" type="ORF">BG006_008621</name>
</gene>
<dbReference type="EMBL" id="JAAAUY010000592">
    <property type="protein sequence ID" value="KAF9328158.1"/>
    <property type="molecule type" value="Genomic_DNA"/>
</dbReference>
<feature type="transmembrane region" description="Helical" evidence="5">
    <location>
        <begin position="156"/>
        <end position="176"/>
    </location>
</feature>
<dbReference type="Proteomes" id="UP000696485">
    <property type="component" value="Unassembled WGS sequence"/>
</dbReference>
<reference evidence="8" key="1">
    <citation type="journal article" date="2020" name="Fungal Divers.">
        <title>Resolving the Mortierellaceae phylogeny through synthesis of multi-gene phylogenetics and phylogenomics.</title>
        <authorList>
            <person name="Vandepol N."/>
            <person name="Liber J."/>
            <person name="Desiro A."/>
            <person name="Na H."/>
            <person name="Kennedy M."/>
            <person name="Barry K."/>
            <person name="Grigoriev I.V."/>
            <person name="Miller A.N."/>
            <person name="O'Donnell K."/>
            <person name="Stajich J.E."/>
            <person name="Bonito G."/>
        </authorList>
    </citation>
    <scope>NUCLEOTIDE SEQUENCE</scope>
    <source>
        <strain evidence="8">NVP1</strain>
    </source>
</reference>
<dbReference type="GO" id="GO:0005789">
    <property type="term" value="C:endoplasmic reticulum membrane"/>
    <property type="evidence" value="ECO:0007669"/>
    <property type="project" value="UniProtKB-SubCell"/>
</dbReference>
<organism evidence="8 9">
    <name type="scientific">Podila minutissima</name>
    <dbReference type="NCBI Taxonomy" id="64525"/>
    <lineage>
        <taxon>Eukaryota</taxon>
        <taxon>Fungi</taxon>
        <taxon>Fungi incertae sedis</taxon>
        <taxon>Mucoromycota</taxon>
        <taxon>Mortierellomycotina</taxon>
        <taxon>Mortierellomycetes</taxon>
        <taxon>Mortierellales</taxon>
        <taxon>Mortierellaceae</taxon>
        <taxon>Podila</taxon>
    </lineage>
</organism>
<evidence type="ECO:0000256" key="3">
    <source>
        <dbReference type="ARBA" id="ARBA00022989"/>
    </source>
</evidence>
<name>A0A9P5VJV1_9FUNG</name>
<feature type="transmembrane region" description="Helical" evidence="5">
    <location>
        <begin position="196"/>
        <end position="214"/>
    </location>
</feature>
<feature type="compositionally biased region" description="Basic and acidic residues" evidence="6">
    <location>
        <begin position="284"/>
        <end position="298"/>
    </location>
</feature>
<comment type="function">
    <text evidence="5">Involved in inositol deacylation of GPI-anchored proteins which plays important roles in the quality control and ER-associated degradation of GPI-anchored proteins.</text>
</comment>
<comment type="caution">
    <text evidence="5">Lacks conserved residue(s) required for the propagation of feature annotation.</text>
</comment>
<dbReference type="Pfam" id="PF07819">
    <property type="entry name" value="PGAP1"/>
    <property type="match status" value="1"/>
</dbReference>
<keyword evidence="3 5" id="KW-1133">Transmembrane helix</keyword>